<dbReference type="STRING" id="117157.SAMN04489717_2494"/>
<proteinExistence type="inferred from homology"/>
<feature type="modified residue" description="N6-(pyridoxal phosphate)lysine" evidence="4">
    <location>
        <position position="78"/>
    </location>
</feature>
<dbReference type="EMBL" id="LT629732">
    <property type="protein sequence ID" value="SDS37578.1"/>
    <property type="molecule type" value="Genomic_DNA"/>
</dbReference>
<sequence length="356" mass="37494">MTVAGARSNGFGSFGPFDPGGTGDAPATDPARALHRLTTLPVVPLGRWPSPVSAGESAAGPVLVKRDDLSGLGRGGAKTRKIEGLLGHLRAVGHDELIAFAGNITNLAFDITPILREHRIRSTVLVVDDPPMAPSDRERHFAGIRDDIRLLGPSRVAAARAAAGAYAAGRAAGRRPLVVLPGVCHPSAILGNARGVLELAEQGPLPRAIFVSVATGNTIVGFLVGAALLAARGHPPVRVVGVQVYPGRIDLLARLLARWTTRWLGVPALRLPPLEIVTTEVGRGFGDYPDRLVDLCERVAATNGIAVDPIFGAKTWSAMEAMMARGEVEGPCMFWHCGYTPEWRDLRGAEQKAAGS</sequence>
<dbReference type="PANTHER" id="PTHR43780">
    <property type="entry name" value="1-AMINOCYCLOPROPANE-1-CARBOXYLATE DEAMINASE-RELATED"/>
    <property type="match status" value="1"/>
</dbReference>
<dbReference type="RefSeq" id="WP_092653408.1">
    <property type="nucleotide sequence ID" value="NZ_LT629732.1"/>
</dbReference>
<gene>
    <name evidence="7" type="ORF">SAMN04489717_2494</name>
</gene>
<keyword evidence="8" id="KW-1185">Reference proteome</keyword>
<evidence type="ECO:0000313" key="8">
    <source>
        <dbReference type="Proteomes" id="UP000198983"/>
    </source>
</evidence>
<evidence type="ECO:0000256" key="4">
    <source>
        <dbReference type="PIRSR" id="PIRSR006278-2"/>
    </source>
</evidence>
<comment type="cofactor">
    <cofactor evidence="1">
        <name>pyridoxal 5'-phosphate</name>
        <dbReference type="ChEBI" id="CHEBI:597326"/>
    </cofactor>
</comment>
<dbReference type="Proteomes" id="UP000198983">
    <property type="component" value="Chromosome I"/>
</dbReference>
<dbReference type="AlphaFoldDB" id="A0A1H1RPE4"/>
<dbReference type="GO" id="GO:0019148">
    <property type="term" value="F:D-cysteine desulfhydrase activity"/>
    <property type="evidence" value="ECO:0007669"/>
    <property type="project" value="TreeGrafter"/>
</dbReference>
<dbReference type="Pfam" id="PF00291">
    <property type="entry name" value="PALP"/>
    <property type="match status" value="1"/>
</dbReference>
<protein>
    <submittedName>
        <fullName evidence="7">D-cysteine desulfhydrase</fullName>
    </submittedName>
</protein>
<keyword evidence="3 4" id="KW-0663">Pyridoxal phosphate</keyword>
<evidence type="ECO:0000313" key="7">
    <source>
        <dbReference type="EMBL" id="SDS37578.1"/>
    </source>
</evidence>
<dbReference type="OrthoDB" id="9801249at2"/>
<dbReference type="GO" id="GO:1901605">
    <property type="term" value="P:alpha-amino acid metabolic process"/>
    <property type="evidence" value="ECO:0007669"/>
    <property type="project" value="UniProtKB-ARBA"/>
</dbReference>
<evidence type="ECO:0000256" key="2">
    <source>
        <dbReference type="ARBA" id="ARBA00008639"/>
    </source>
</evidence>
<name>A0A1H1RPE4_9ACTN</name>
<evidence type="ECO:0000256" key="1">
    <source>
        <dbReference type="ARBA" id="ARBA00001933"/>
    </source>
</evidence>
<dbReference type="InterPro" id="IPR036052">
    <property type="entry name" value="TrpB-like_PALP_sf"/>
</dbReference>
<dbReference type="InterPro" id="IPR027278">
    <property type="entry name" value="ACCD_DCysDesulf"/>
</dbReference>
<dbReference type="PANTHER" id="PTHR43780:SF2">
    <property type="entry name" value="1-AMINOCYCLOPROPANE-1-CARBOXYLATE DEAMINASE-RELATED"/>
    <property type="match status" value="1"/>
</dbReference>
<comment type="similarity">
    <text evidence="2">Belongs to the ACC deaminase/D-cysteine desulfhydrase family.</text>
</comment>
<reference evidence="7 8" key="1">
    <citation type="submission" date="2016-10" db="EMBL/GenBank/DDBJ databases">
        <authorList>
            <person name="de Groot N.N."/>
        </authorList>
    </citation>
    <scope>NUCLEOTIDE SEQUENCE [LARGE SCALE GENOMIC DNA]</scope>
    <source>
        <strain evidence="7 8">DSM 22024</strain>
    </source>
</reference>
<dbReference type="PIRSF" id="PIRSF006278">
    <property type="entry name" value="ACCD_DCysDesulf"/>
    <property type="match status" value="1"/>
</dbReference>
<feature type="domain" description="Tryptophan synthase beta chain-like PALP" evidence="6">
    <location>
        <begin position="58"/>
        <end position="338"/>
    </location>
</feature>
<feature type="region of interest" description="Disordered" evidence="5">
    <location>
        <begin position="1"/>
        <end position="28"/>
    </location>
</feature>
<evidence type="ECO:0000256" key="5">
    <source>
        <dbReference type="SAM" id="MobiDB-lite"/>
    </source>
</evidence>
<dbReference type="InterPro" id="IPR001926">
    <property type="entry name" value="TrpB-like_PALP"/>
</dbReference>
<evidence type="ECO:0000259" key="6">
    <source>
        <dbReference type="Pfam" id="PF00291"/>
    </source>
</evidence>
<organism evidence="7 8">
    <name type="scientific">Actinopolymorpha singaporensis</name>
    <dbReference type="NCBI Taxonomy" id="117157"/>
    <lineage>
        <taxon>Bacteria</taxon>
        <taxon>Bacillati</taxon>
        <taxon>Actinomycetota</taxon>
        <taxon>Actinomycetes</taxon>
        <taxon>Propionibacteriales</taxon>
        <taxon>Actinopolymorphaceae</taxon>
        <taxon>Actinopolymorpha</taxon>
    </lineage>
</organism>
<accession>A0A1H1RPE4</accession>
<dbReference type="Gene3D" id="3.40.50.1100">
    <property type="match status" value="2"/>
</dbReference>
<dbReference type="SUPFAM" id="SSF53686">
    <property type="entry name" value="Tryptophan synthase beta subunit-like PLP-dependent enzymes"/>
    <property type="match status" value="1"/>
</dbReference>
<evidence type="ECO:0000256" key="3">
    <source>
        <dbReference type="ARBA" id="ARBA00022898"/>
    </source>
</evidence>